<dbReference type="InterPro" id="IPR051082">
    <property type="entry name" value="Pentapeptide-BTB/POZ_domain"/>
</dbReference>
<dbReference type="Gene3D" id="2.160.20.80">
    <property type="entry name" value="E3 ubiquitin-protein ligase SopA"/>
    <property type="match status" value="1"/>
</dbReference>
<comment type="caution">
    <text evidence="1">The sequence shown here is derived from an EMBL/GenBank/DDBJ whole genome shotgun (WGS) entry which is preliminary data.</text>
</comment>
<evidence type="ECO:0008006" key="3">
    <source>
        <dbReference type="Google" id="ProtNLM"/>
    </source>
</evidence>
<dbReference type="SUPFAM" id="SSF141571">
    <property type="entry name" value="Pentapeptide repeat-like"/>
    <property type="match status" value="1"/>
</dbReference>
<accession>A0A168F7D0</accession>
<dbReference type="InterPro" id="IPR001646">
    <property type="entry name" value="5peptide_repeat"/>
</dbReference>
<proteinExistence type="predicted"/>
<dbReference type="RefSeq" id="WP_068536694.1">
    <property type="nucleotide sequence ID" value="NZ_LVJH01000058.1"/>
</dbReference>
<dbReference type="OrthoDB" id="2536801at2"/>
<evidence type="ECO:0000313" key="1">
    <source>
        <dbReference type="EMBL" id="OAB35934.1"/>
    </source>
</evidence>
<dbReference type="PANTHER" id="PTHR14136">
    <property type="entry name" value="BTB_POZ DOMAIN-CONTAINING PROTEIN KCTD9"/>
    <property type="match status" value="1"/>
</dbReference>
<gene>
    <name evidence="1" type="ORF">PGLA_21125</name>
</gene>
<reference evidence="1 2" key="1">
    <citation type="submission" date="2016-03" db="EMBL/GenBank/DDBJ databases">
        <title>Draft genome sequence of Paenibacillus glacialis DSM 22343.</title>
        <authorList>
            <person name="Shin S.-K."/>
            <person name="Yi H."/>
        </authorList>
    </citation>
    <scope>NUCLEOTIDE SEQUENCE [LARGE SCALE GENOMIC DNA]</scope>
    <source>
        <strain evidence="1 2">DSM 22343</strain>
    </source>
</reference>
<dbReference type="Proteomes" id="UP000076967">
    <property type="component" value="Unassembled WGS sequence"/>
</dbReference>
<dbReference type="Pfam" id="PF00805">
    <property type="entry name" value="Pentapeptide"/>
    <property type="match status" value="2"/>
</dbReference>
<protein>
    <recommendedName>
        <fullName evidence="3">Pentapeptide repeat-containing protein</fullName>
    </recommendedName>
</protein>
<organism evidence="1 2">
    <name type="scientific">Paenibacillus glacialis</name>
    <dbReference type="NCBI Taxonomy" id="494026"/>
    <lineage>
        <taxon>Bacteria</taxon>
        <taxon>Bacillati</taxon>
        <taxon>Bacillota</taxon>
        <taxon>Bacilli</taxon>
        <taxon>Bacillales</taxon>
        <taxon>Paenibacillaceae</taxon>
        <taxon>Paenibacillus</taxon>
    </lineage>
</organism>
<dbReference type="EMBL" id="LVJH01000058">
    <property type="protein sequence ID" value="OAB35934.1"/>
    <property type="molecule type" value="Genomic_DNA"/>
</dbReference>
<dbReference type="AlphaFoldDB" id="A0A168F7D0"/>
<dbReference type="PANTHER" id="PTHR14136:SF17">
    <property type="entry name" value="BTB_POZ DOMAIN-CONTAINING PROTEIN KCTD9"/>
    <property type="match status" value="1"/>
</dbReference>
<name>A0A168F7D0_9BACL</name>
<evidence type="ECO:0000313" key="2">
    <source>
        <dbReference type="Proteomes" id="UP000076967"/>
    </source>
</evidence>
<sequence length="370" mass="42134">MNREEILQEVTSSMLEPAIAEAISVLEAEFQTQKHQLIEGFIHSFREMCLQIQHMQDTGEKAPIGYIHYSLLRTSILQGKYTYLIEAYSEDWYGDEDECLNIYDASWAFKSFVPLQERLAQKLKMYFGLFNPGDSERLMLTYIPYYHQFIVAIARMAVCQAMELPEAQQIAKSDTFRVRIGEFKDISEDIYISDLKVGTLESVKRLQREECQLAYGALAGLTLQGHNLDNTEMRYADLRRSHLIECQIRGSILIGTRWGGSTLCSTDFSYSLISDADFSHCDLRGASFCHASGEDFNDPLYRSPGLQGISFAHANLEDTDFRGASLYGANFEGANLQGAVFIEEDIAKYRFTDEQLRSIMMPPHKKEGTI</sequence>
<dbReference type="STRING" id="494026.PGLA_21125"/>
<keyword evidence="2" id="KW-1185">Reference proteome</keyword>